<keyword evidence="1" id="KW-0472">Membrane</keyword>
<feature type="transmembrane region" description="Helical" evidence="1">
    <location>
        <begin position="6"/>
        <end position="26"/>
    </location>
</feature>
<dbReference type="Ensembl" id="ENSCSAVT00000019851.1">
    <property type="protein sequence ID" value="ENSCSAVP00000019639.1"/>
    <property type="gene ID" value="ENSCSAVG00000011507.1"/>
</dbReference>
<evidence type="ECO:0000313" key="3">
    <source>
        <dbReference type="Proteomes" id="UP000007875"/>
    </source>
</evidence>
<organism evidence="2 3">
    <name type="scientific">Ciona savignyi</name>
    <name type="common">Pacific transparent sea squirt</name>
    <dbReference type="NCBI Taxonomy" id="51511"/>
    <lineage>
        <taxon>Eukaryota</taxon>
        <taxon>Metazoa</taxon>
        <taxon>Chordata</taxon>
        <taxon>Tunicata</taxon>
        <taxon>Ascidiacea</taxon>
        <taxon>Phlebobranchia</taxon>
        <taxon>Cionidae</taxon>
        <taxon>Ciona</taxon>
    </lineage>
</organism>
<dbReference type="AlphaFoldDB" id="H2ZPX3"/>
<keyword evidence="1" id="KW-0812">Transmembrane</keyword>
<keyword evidence="1" id="KW-1133">Transmembrane helix</keyword>
<reference evidence="3" key="1">
    <citation type="submission" date="2003-08" db="EMBL/GenBank/DDBJ databases">
        <authorList>
            <person name="Birren B."/>
            <person name="Nusbaum C."/>
            <person name="Abebe A."/>
            <person name="Abouelleil A."/>
            <person name="Adekoya E."/>
            <person name="Ait-zahra M."/>
            <person name="Allen N."/>
            <person name="Allen T."/>
            <person name="An P."/>
            <person name="Anderson M."/>
            <person name="Anderson S."/>
            <person name="Arachchi H."/>
            <person name="Armbruster J."/>
            <person name="Bachantsang P."/>
            <person name="Baldwin J."/>
            <person name="Barry A."/>
            <person name="Bayul T."/>
            <person name="Blitshsteyn B."/>
            <person name="Bloom T."/>
            <person name="Blye J."/>
            <person name="Boguslavskiy L."/>
            <person name="Borowsky M."/>
            <person name="Boukhgalter B."/>
            <person name="Brunache A."/>
            <person name="Butler J."/>
            <person name="Calixte N."/>
            <person name="Calvo S."/>
            <person name="Camarata J."/>
            <person name="Campo K."/>
            <person name="Chang J."/>
            <person name="Cheshatsang Y."/>
            <person name="Citroen M."/>
            <person name="Collymore A."/>
            <person name="Considine T."/>
            <person name="Cook A."/>
            <person name="Cooke P."/>
            <person name="Corum B."/>
            <person name="Cuomo C."/>
            <person name="David R."/>
            <person name="Dawoe T."/>
            <person name="Degray S."/>
            <person name="Dodge S."/>
            <person name="Dooley K."/>
            <person name="Dorje P."/>
            <person name="Dorjee K."/>
            <person name="Dorris L."/>
            <person name="Duffey N."/>
            <person name="Dupes A."/>
            <person name="Elkins T."/>
            <person name="Engels R."/>
            <person name="Erickson J."/>
            <person name="Farina A."/>
            <person name="Faro S."/>
            <person name="Ferreira P."/>
            <person name="Fischer H."/>
            <person name="Fitzgerald M."/>
            <person name="Foley K."/>
            <person name="Gage D."/>
            <person name="Galagan J."/>
            <person name="Gearin G."/>
            <person name="Gnerre S."/>
            <person name="Gnirke A."/>
            <person name="Goyette A."/>
            <person name="Graham J."/>
            <person name="Grandbois E."/>
            <person name="Gyaltsen K."/>
            <person name="Hafez N."/>
            <person name="Hagopian D."/>
            <person name="Hagos B."/>
            <person name="Hall J."/>
            <person name="Hatcher B."/>
            <person name="Heller A."/>
            <person name="Higgins H."/>
            <person name="Honan T."/>
            <person name="Horn A."/>
            <person name="Houde N."/>
            <person name="Hughes L."/>
            <person name="Hulme W."/>
            <person name="Husby E."/>
            <person name="Iliev I."/>
            <person name="Jaffe D."/>
            <person name="Jones C."/>
            <person name="Kamal M."/>
            <person name="Kamat A."/>
            <person name="Kamvysselis M."/>
            <person name="Karlsson E."/>
            <person name="Kells C."/>
            <person name="Kieu A."/>
            <person name="Kisner P."/>
            <person name="Kodira C."/>
            <person name="Kulbokas E."/>
            <person name="Labutti K."/>
            <person name="Lama D."/>
            <person name="Landers T."/>
            <person name="Leger J."/>
            <person name="Levine S."/>
            <person name="Lewis D."/>
            <person name="Lewis T."/>
            <person name="Lindblad-toh K."/>
            <person name="Liu X."/>
            <person name="Lokyitsang T."/>
            <person name="Lokyitsang Y."/>
            <person name="Lucien O."/>
            <person name="Lui A."/>
            <person name="Ma L.J."/>
            <person name="Mabbitt R."/>
            <person name="Macdonald J."/>
            <person name="Maclean C."/>
            <person name="Major J."/>
            <person name="Manning J."/>
            <person name="Marabella R."/>
            <person name="Maru K."/>
            <person name="Matthews C."/>
            <person name="Mauceli E."/>
            <person name="Mccarthy M."/>
            <person name="Mcdonough S."/>
            <person name="Mcghee T."/>
            <person name="Meldrim J."/>
            <person name="Meneus L."/>
            <person name="Mesirov J."/>
            <person name="Mihalev A."/>
            <person name="Mihova T."/>
            <person name="Mikkelsen T."/>
            <person name="Mlenga V."/>
            <person name="Moru K."/>
            <person name="Mozes J."/>
            <person name="Mulrain L."/>
            <person name="Munson G."/>
            <person name="Naylor J."/>
            <person name="Newes C."/>
            <person name="Nguyen C."/>
            <person name="Nguyen N."/>
            <person name="Nguyen T."/>
            <person name="Nicol R."/>
            <person name="Nielsen C."/>
            <person name="Nizzari M."/>
            <person name="Norbu C."/>
            <person name="Norbu N."/>
            <person name="O'donnell P."/>
            <person name="Okoawo O."/>
            <person name="O'leary S."/>
            <person name="Omotosho B."/>
            <person name="O'neill K."/>
            <person name="Osman S."/>
            <person name="Parker S."/>
            <person name="Perrin D."/>
            <person name="Phunkhang P."/>
            <person name="Piqani B."/>
            <person name="Purcell S."/>
            <person name="Rachupka T."/>
            <person name="Ramasamy U."/>
            <person name="Rameau R."/>
            <person name="Ray V."/>
            <person name="Raymond C."/>
            <person name="Retta R."/>
            <person name="Richardson S."/>
            <person name="Rise C."/>
            <person name="Rodriguez J."/>
            <person name="Rogers J."/>
            <person name="Rogov P."/>
            <person name="Rutman M."/>
            <person name="Schupbach R."/>
            <person name="Seaman C."/>
            <person name="Settipalli S."/>
            <person name="Sharpe T."/>
            <person name="Sheridan J."/>
            <person name="Sherpa N."/>
            <person name="Shi J."/>
            <person name="Smirnov S."/>
            <person name="Smith C."/>
            <person name="Sougnez C."/>
            <person name="Spencer B."/>
            <person name="Stalker J."/>
            <person name="Stange-thomann N."/>
            <person name="Stavropoulos S."/>
            <person name="Stetson K."/>
            <person name="Stone C."/>
            <person name="Stone S."/>
            <person name="Stubbs M."/>
            <person name="Talamas J."/>
            <person name="Tchuinga P."/>
            <person name="Tenzing P."/>
            <person name="Tesfaye S."/>
            <person name="Theodore J."/>
            <person name="Thoulutsang Y."/>
            <person name="Topham K."/>
            <person name="Towey S."/>
            <person name="Tsamla T."/>
            <person name="Tsomo N."/>
            <person name="Vallee D."/>
            <person name="Vassiliev H."/>
            <person name="Venkataraman V."/>
            <person name="Vinson J."/>
            <person name="Vo A."/>
            <person name="Wade C."/>
            <person name="Wang S."/>
            <person name="Wangchuk T."/>
            <person name="Wangdi T."/>
            <person name="Whittaker C."/>
            <person name="Wilkinson J."/>
            <person name="Wu Y."/>
            <person name="Wyman D."/>
            <person name="Yadav S."/>
            <person name="Yang S."/>
            <person name="Yang X."/>
            <person name="Yeager S."/>
            <person name="Yee E."/>
            <person name="Young G."/>
            <person name="Zainoun J."/>
            <person name="Zembeck L."/>
            <person name="Zimmer A."/>
            <person name="Zody M."/>
            <person name="Lander E."/>
        </authorList>
    </citation>
    <scope>NUCLEOTIDE SEQUENCE [LARGE SCALE GENOMIC DNA]</scope>
</reference>
<proteinExistence type="predicted"/>
<evidence type="ECO:0008006" key="4">
    <source>
        <dbReference type="Google" id="ProtNLM"/>
    </source>
</evidence>
<name>H2ZPX3_CIOSA</name>
<reference evidence="2" key="3">
    <citation type="submission" date="2025-09" db="UniProtKB">
        <authorList>
            <consortium name="Ensembl"/>
        </authorList>
    </citation>
    <scope>IDENTIFICATION</scope>
</reference>
<dbReference type="InterPro" id="IPR036084">
    <property type="entry name" value="Ser_inhib-like_sf"/>
</dbReference>
<sequence>MCTISLPNLTLGGIFLIYLSIVICLVKDTSAQSCPGNQVYSDCAGCDVICNDERRNVICTQECRQKCTCLFPASYLYGVQCVTDRECAKLLGDKTYWCGYTNTCSIDQECCGVGVNTFCCPVNNYCCRNGTQHYCSPAKCSATNIKISRFLPHIIGISVVYFTMWTSP</sequence>
<dbReference type="HOGENOM" id="CLU_1602105_0_0_1"/>
<evidence type="ECO:0000256" key="1">
    <source>
        <dbReference type="SAM" id="Phobius"/>
    </source>
</evidence>
<dbReference type="GeneTree" id="ENSGT00950000184539"/>
<evidence type="ECO:0000313" key="2">
    <source>
        <dbReference type="Ensembl" id="ENSCSAVP00000019639.1"/>
    </source>
</evidence>
<accession>H2ZPX3</accession>
<dbReference type="InParanoid" id="H2ZPX3"/>
<dbReference type="OMA" id="VICTSEC"/>
<dbReference type="CDD" id="cd19941">
    <property type="entry name" value="TIL"/>
    <property type="match status" value="1"/>
</dbReference>
<keyword evidence="3" id="KW-1185">Reference proteome</keyword>
<dbReference type="Proteomes" id="UP000007875">
    <property type="component" value="Unassembled WGS sequence"/>
</dbReference>
<dbReference type="SUPFAM" id="SSF57567">
    <property type="entry name" value="Serine protease inhibitors"/>
    <property type="match status" value="1"/>
</dbReference>
<protein>
    <recommendedName>
        <fullName evidence="4">TIL domain-containing protein</fullName>
    </recommendedName>
</protein>
<feature type="transmembrane region" description="Helical" evidence="1">
    <location>
        <begin position="150"/>
        <end position="167"/>
    </location>
</feature>
<reference evidence="2" key="2">
    <citation type="submission" date="2025-08" db="UniProtKB">
        <authorList>
            <consortium name="Ensembl"/>
        </authorList>
    </citation>
    <scope>IDENTIFICATION</scope>
</reference>